<sequence length="275" mass="31996">MEQQDTMEARLEELETERLTLLAPTGTTFGPVRTETRALVPTTRAAETYRSPSMQMTHVRHVEVDDLHDIFGTESRVRSASVGTEKRALRLVQQQQHFRKLRVRVKACESPQKPKACSCEQWQKHIRHSKQSSELIFKLCTDNYPSWKLNSAKSRNFNHVCNRSEKRLRYNTTIRPAQLKKEKRFSFGTRKISLTEKNRQREREIELAEQVRAAGEAHRAREMAQADQARRMKEKQQTREARLGEEARRVGLDQAYAGRVPLSAAQRCRRRASRG</sequence>
<dbReference type="Proteomes" id="UP001162060">
    <property type="component" value="Unassembled WGS sequence"/>
</dbReference>
<gene>
    <name evidence="1" type="ORF">PM001_LOCUS14514</name>
</gene>
<proteinExistence type="predicted"/>
<reference evidence="1" key="1">
    <citation type="submission" date="2024-01" db="EMBL/GenBank/DDBJ databases">
        <authorList>
            <person name="Webb A."/>
        </authorList>
    </citation>
    <scope>NUCLEOTIDE SEQUENCE</scope>
    <source>
        <strain evidence="1">Pm1</strain>
    </source>
</reference>
<comment type="caution">
    <text evidence="1">The sequence shown here is derived from an EMBL/GenBank/DDBJ whole genome shotgun (WGS) entry which is preliminary data.</text>
</comment>
<evidence type="ECO:0000313" key="1">
    <source>
        <dbReference type="EMBL" id="CAK7929364.1"/>
    </source>
</evidence>
<organism evidence="1 2">
    <name type="scientific">Peronospora matthiolae</name>
    <dbReference type="NCBI Taxonomy" id="2874970"/>
    <lineage>
        <taxon>Eukaryota</taxon>
        <taxon>Sar</taxon>
        <taxon>Stramenopiles</taxon>
        <taxon>Oomycota</taxon>
        <taxon>Peronosporomycetes</taxon>
        <taxon>Peronosporales</taxon>
        <taxon>Peronosporaceae</taxon>
        <taxon>Peronospora</taxon>
    </lineage>
</organism>
<evidence type="ECO:0000313" key="2">
    <source>
        <dbReference type="Proteomes" id="UP001162060"/>
    </source>
</evidence>
<accession>A0AAV1U4D2</accession>
<dbReference type="EMBL" id="CAKLBY020000153">
    <property type="protein sequence ID" value="CAK7929364.1"/>
    <property type="molecule type" value="Genomic_DNA"/>
</dbReference>
<protein>
    <submittedName>
        <fullName evidence="1">Uncharacterized protein</fullName>
    </submittedName>
</protein>
<dbReference type="AlphaFoldDB" id="A0AAV1U4D2"/>
<name>A0AAV1U4D2_9STRA</name>